<dbReference type="CDD" id="cd02440">
    <property type="entry name" value="AdoMet_MTases"/>
    <property type="match status" value="1"/>
</dbReference>
<dbReference type="Gene3D" id="1.20.5.1930">
    <property type="match status" value="1"/>
</dbReference>
<feature type="domain" description="Histidine kinase" evidence="3">
    <location>
        <begin position="1085"/>
        <end position="1274"/>
    </location>
</feature>
<dbReference type="EMBL" id="PYFT01000002">
    <property type="protein sequence ID" value="PSR51983.1"/>
    <property type="molecule type" value="Genomic_DNA"/>
</dbReference>
<dbReference type="SUPFAM" id="SSF53335">
    <property type="entry name" value="S-adenosyl-L-methionine-dependent methyltransferases"/>
    <property type="match status" value="1"/>
</dbReference>
<dbReference type="Pfam" id="PF01739">
    <property type="entry name" value="CheR"/>
    <property type="match status" value="1"/>
</dbReference>
<dbReference type="OrthoDB" id="9816309at2"/>
<dbReference type="InterPro" id="IPR029063">
    <property type="entry name" value="SAM-dependent_MTases_sf"/>
</dbReference>
<dbReference type="InterPro" id="IPR036890">
    <property type="entry name" value="HATPase_C_sf"/>
</dbReference>
<dbReference type="InterPro" id="IPR001610">
    <property type="entry name" value="PAC"/>
</dbReference>
<evidence type="ECO:0000259" key="3">
    <source>
        <dbReference type="PROSITE" id="PS50109"/>
    </source>
</evidence>
<dbReference type="PROSITE" id="PS50112">
    <property type="entry name" value="PAS"/>
    <property type="match status" value="2"/>
</dbReference>
<feature type="region of interest" description="Disordered" evidence="2">
    <location>
        <begin position="595"/>
        <end position="614"/>
    </location>
</feature>
<feature type="domain" description="PAS" evidence="4">
    <location>
        <begin position="686"/>
        <end position="757"/>
    </location>
</feature>
<evidence type="ECO:0000313" key="7">
    <source>
        <dbReference type="EMBL" id="PSR51983.1"/>
    </source>
</evidence>
<dbReference type="SMART" id="SM00091">
    <property type="entry name" value="PAS"/>
    <property type="match status" value="5"/>
</dbReference>
<proteinExistence type="predicted"/>
<feature type="coiled-coil region" evidence="1">
    <location>
        <begin position="335"/>
        <end position="411"/>
    </location>
</feature>
<evidence type="ECO:0000259" key="4">
    <source>
        <dbReference type="PROSITE" id="PS50112"/>
    </source>
</evidence>
<evidence type="ECO:0000259" key="6">
    <source>
        <dbReference type="PROSITE" id="PS50123"/>
    </source>
</evidence>
<feature type="coiled-coil region" evidence="1">
    <location>
        <begin position="654"/>
        <end position="689"/>
    </location>
</feature>
<dbReference type="Gene3D" id="3.30.565.10">
    <property type="entry name" value="Histidine kinase-like ATPase, C-terminal domain"/>
    <property type="match status" value="1"/>
</dbReference>
<reference evidence="7 8" key="1">
    <citation type="submission" date="2018-03" db="EMBL/GenBank/DDBJ databases">
        <title>Adhaeribacter sp. HMF7605 Genome sequencing and assembly.</title>
        <authorList>
            <person name="Kang H."/>
            <person name="Kang J."/>
            <person name="Cha I."/>
            <person name="Kim H."/>
            <person name="Joh K."/>
        </authorList>
    </citation>
    <scope>NUCLEOTIDE SEQUENCE [LARGE SCALE GENOMIC DNA]</scope>
    <source>
        <strain evidence="7 8">HMF7605</strain>
    </source>
</reference>
<accession>A0A2T2Y905</accession>
<feature type="domain" description="PAC" evidence="5">
    <location>
        <begin position="610"/>
        <end position="663"/>
    </location>
</feature>
<sequence>MGSRLCHGEEAYSLAMLVAERTLDVVDAPKVQIFATDLDAAAIGTAREGIYTLNDAADVSAERLKRFFTKEGDHYRVIREIREMILFAQHNFLKDPSFSRLDLVTCRNVLIYLNSTAQERVMETFHFALKPGGYLFLGSAESVDGASDLYATVSRENRIFRSRQVALRKYPVPESVPNLIPPPLMIRKAKEPESSPTGRISFGELHQKLLEQYAPPSLVVNEDYEILHMSEKVGRFLELSGGEPTKNLLQLIRPELRMELRSILYQAIQRQTVLEVRNIVWGQHGERQSVNIQVKPVTKEGDPAKGFVLVIFESNEPEQETSNEKVITTVEEPIARQLEEELIQIKAQLRLSAEQYEYQAEELKASNEELQAINEELRSAAEELETSKEELQSINEELRTVNQELKVKIEETVITSNNLQNLINSTEVATIFLDRAFCTRLYTPAARQIFNLIPSDYGRPISDITHRLDYDHLLADVETVLEKLTLLEREVTTTDQRAFMMRILPYRTTEDRINGIVITFFDVTLRKQAEKALLQSEQRLRLIIESAKDYAILSLDTQRRVVSWSSGAQILLGYTEAEIIGKSGDLIFVPEDRENKAPEWETQTAEKEGRAEDERWHRRQDGSRFWASGITRPLRDEQDNTIGFVKIMRDLTEQKQVEEALRMAEEKYRTQLEDEVQQRTAELKTSRDQYFTLVENTPDVITRWDKDSKLVFANPEYESKTGLSIEHLLGKTPSDMGLPEEIALPYMDSLQKAFEDGKPVEHFNPLPTPDGEGYFYSRISPEKNAAGKVETVLAIARDITQIRKAELEIIQGRQFLQSVMDSSLDVIQVFDAVRDVTGTIIDFTWRMNNRQAIEQLGEVVGKSVRQQSPGIVLSGVFDRMVQVVESGVAYEQEQYYSYEPFPDNWFYLTLVKHHNGVILTTKDITPFKKAEAVRLQSLMLLQQSEEVARIGSWEYDVAAGTFGWSEGMYRLFNLPVGSPVNPETYLEYVIEEDQPIAQRVVNHLREKHEPLEETLRLRVSGQVLTFRIKAVVLRNEQGEPLKVLGIDLDISEVKRLEEENLQMRLNQQKALLLGILAAQEEERSRISESLHNGVGQLLYATKLNLDQVAPHVSSDIIKITKKLLDEAIQETRRVSHELVPIVLKDFGLTRAVEDLCKQYRQSSIEVNCDAEEMEYPLESYLELAMYRICQELLTNVTKHAEATSVDILLMQEEGELILKVRDNGKGINPEPGKKSGIGLRTIQDRIKLLNGTFAINTPAGGKGTQITVQIPITSIN</sequence>
<dbReference type="GO" id="GO:0006355">
    <property type="term" value="P:regulation of DNA-templated transcription"/>
    <property type="evidence" value="ECO:0007669"/>
    <property type="project" value="InterPro"/>
</dbReference>
<dbReference type="Proteomes" id="UP000240357">
    <property type="component" value="Unassembled WGS sequence"/>
</dbReference>
<dbReference type="NCBIfam" id="TIGR00229">
    <property type="entry name" value="sensory_box"/>
    <property type="match status" value="2"/>
</dbReference>
<dbReference type="Pfam" id="PF13426">
    <property type="entry name" value="PAS_9"/>
    <property type="match status" value="1"/>
</dbReference>
<dbReference type="SUPFAM" id="SSF55785">
    <property type="entry name" value="PYP-like sensor domain (PAS domain)"/>
    <property type="match status" value="6"/>
</dbReference>
<dbReference type="InterPro" id="IPR003594">
    <property type="entry name" value="HATPase_dom"/>
</dbReference>
<evidence type="ECO:0000259" key="5">
    <source>
        <dbReference type="PROSITE" id="PS50113"/>
    </source>
</evidence>
<protein>
    <recommendedName>
        <fullName evidence="9">Nitrogen regulation protein B</fullName>
    </recommendedName>
</protein>
<dbReference type="SMART" id="SM00086">
    <property type="entry name" value="PAC"/>
    <property type="match status" value="3"/>
</dbReference>
<feature type="domain" description="PAC" evidence="5">
    <location>
        <begin position="1009"/>
        <end position="1062"/>
    </location>
</feature>
<feature type="domain" description="PAS" evidence="4">
    <location>
        <begin position="536"/>
        <end position="594"/>
    </location>
</feature>
<feature type="domain" description="PAC" evidence="5">
    <location>
        <begin position="485"/>
        <end position="535"/>
    </location>
</feature>
<evidence type="ECO:0008006" key="9">
    <source>
        <dbReference type="Google" id="ProtNLM"/>
    </source>
</evidence>
<dbReference type="Pfam" id="PF13596">
    <property type="entry name" value="PAS_10"/>
    <property type="match status" value="1"/>
</dbReference>
<dbReference type="PROSITE" id="PS50123">
    <property type="entry name" value="CHER"/>
    <property type="match status" value="1"/>
</dbReference>
<dbReference type="AlphaFoldDB" id="A0A2T2Y905"/>
<dbReference type="InterPro" id="IPR000780">
    <property type="entry name" value="CheR_MeTrfase"/>
</dbReference>
<dbReference type="InterPro" id="IPR050903">
    <property type="entry name" value="Bact_Chemotaxis_MeTrfase"/>
</dbReference>
<comment type="caution">
    <text evidence="7">The sequence shown here is derived from an EMBL/GenBank/DDBJ whole genome shotgun (WGS) entry which is preliminary data.</text>
</comment>
<dbReference type="InterPro" id="IPR000014">
    <property type="entry name" value="PAS"/>
</dbReference>
<keyword evidence="8" id="KW-1185">Reference proteome</keyword>
<dbReference type="InterPro" id="IPR022642">
    <property type="entry name" value="CheR_C"/>
</dbReference>
<dbReference type="Gene3D" id="3.30.450.20">
    <property type="entry name" value="PAS domain"/>
    <property type="match status" value="5"/>
</dbReference>
<dbReference type="CDD" id="cd16917">
    <property type="entry name" value="HATPase_UhpB-NarQ-NarX-like"/>
    <property type="match status" value="1"/>
</dbReference>
<dbReference type="PROSITE" id="PS50113">
    <property type="entry name" value="PAC"/>
    <property type="match status" value="4"/>
</dbReference>
<dbReference type="Pfam" id="PF08448">
    <property type="entry name" value="PAS_4"/>
    <property type="match status" value="1"/>
</dbReference>
<dbReference type="InterPro" id="IPR013767">
    <property type="entry name" value="PAS_fold"/>
</dbReference>
<gene>
    <name evidence="7" type="ORF">AHMF7605_29190</name>
</gene>
<organism evidence="7 8">
    <name type="scientific">Adhaeribacter arboris</name>
    <dbReference type="NCBI Taxonomy" id="2072846"/>
    <lineage>
        <taxon>Bacteria</taxon>
        <taxon>Pseudomonadati</taxon>
        <taxon>Bacteroidota</taxon>
        <taxon>Cytophagia</taxon>
        <taxon>Cytophagales</taxon>
        <taxon>Hymenobacteraceae</taxon>
        <taxon>Adhaeribacter</taxon>
    </lineage>
</organism>
<feature type="domain" description="PAC" evidence="5">
    <location>
        <begin position="758"/>
        <end position="811"/>
    </location>
</feature>
<name>A0A2T2Y905_9BACT</name>
<dbReference type="SMART" id="SM00387">
    <property type="entry name" value="HATPase_c"/>
    <property type="match status" value="1"/>
</dbReference>
<evidence type="ECO:0000256" key="2">
    <source>
        <dbReference type="SAM" id="MobiDB-lite"/>
    </source>
</evidence>
<dbReference type="CDD" id="cd00130">
    <property type="entry name" value="PAS"/>
    <property type="match status" value="3"/>
</dbReference>
<dbReference type="PROSITE" id="PS50109">
    <property type="entry name" value="HIS_KIN"/>
    <property type="match status" value="1"/>
</dbReference>
<dbReference type="InterPro" id="IPR035965">
    <property type="entry name" value="PAS-like_dom_sf"/>
</dbReference>
<dbReference type="InterPro" id="IPR013656">
    <property type="entry name" value="PAS_4"/>
</dbReference>
<feature type="domain" description="CheR-type methyltransferase" evidence="6">
    <location>
        <begin position="8"/>
        <end position="173"/>
    </location>
</feature>
<dbReference type="InterPro" id="IPR000700">
    <property type="entry name" value="PAS-assoc_C"/>
</dbReference>
<dbReference type="PRINTS" id="PR00996">
    <property type="entry name" value="CHERMTFRASE"/>
</dbReference>
<dbReference type="SUPFAM" id="SSF55874">
    <property type="entry name" value="ATPase domain of HSP90 chaperone/DNA topoisomerase II/histidine kinase"/>
    <property type="match status" value="1"/>
</dbReference>
<evidence type="ECO:0000256" key="1">
    <source>
        <dbReference type="SAM" id="Coils"/>
    </source>
</evidence>
<dbReference type="Pfam" id="PF00989">
    <property type="entry name" value="PAS"/>
    <property type="match status" value="1"/>
</dbReference>
<dbReference type="Gene3D" id="3.40.50.150">
    <property type="entry name" value="Vaccinia Virus protein VP39"/>
    <property type="match status" value="1"/>
</dbReference>
<dbReference type="SMART" id="SM00138">
    <property type="entry name" value="MeTrc"/>
    <property type="match status" value="1"/>
</dbReference>
<dbReference type="Pfam" id="PF02518">
    <property type="entry name" value="HATPase_c"/>
    <property type="match status" value="1"/>
</dbReference>
<keyword evidence="1" id="KW-0175">Coiled coil</keyword>
<dbReference type="PANTHER" id="PTHR24422">
    <property type="entry name" value="CHEMOTAXIS PROTEIN METHYLTRANSFERASE"/>
    <property type="match status" value="1"/>
</dbReference>
<dbReference type="InterPro" id="IPR005467">
    <property type="entry name" value="His_kinase_dom"/>
</dbReference>
<dbReference type="GO" id="GO:0008757">
    <property type="term" value="F:S-adenosylmethionine-dependent methyltransferase activity"/>
    <property type="evidence" value="ECO:0007669"/>
    <property type="project" value="InterPro"/>
</dbReference>
<evidence type="ECO:0000313" key="8">
    <source>
        <dbReference type="Proteomes" id="UP000240357"/>
    </source>
</evidence>